<accession>A0A2I2KPJ5</accession>
<evidence type="ECO:0000313" key="2">
    <source>
        <dbReference type="Proteomes" id="UP000234331"/>
    </source>
</evidence>
<dbReference type="Proteomes" id="UP000234331">
    <property type="component" value="Unassembled WGS sequence"/>
</dbReference>
<sequence length="60" mass="6580">MIAHTGQGLTSLAGQSTPRTQVIGISVRGDLSACPRESVASIDGRRKIWDPWNFDFRVHS</sequence>
<gene>
    <name evidence="1" type="ORF">FRACA_1980002</name>
</gene>
<dbReference type="EMBL" id="FZMO01000110">
    <property type="protein sequence ID" value="SNQ47584.1"/>
    <property type="molecule type" value="Genomic_DNA"/>
</dbReference>
<reference evidence="1 2" key="1">
    <citation type="submission" date="2017-06" db="EMBL/GenBank/DDBJ databases">
        <authorList>
            <person name="Kim H.J."/>
            <person name="Triplett B.A."/>
        </authorList>
    </citation>
    <scope>NUCLEOTIDE SEQUENCE [LARGE SCALE GENOMIC DNA]</scope>
    <source>
        <strain evidence="1">FRACA_ARgP5</strain>
    </source>
</reference>
<keyword evidence="2" id="KW-1185">Reference proteome</keyword>
<dbReference type="AlphaFoldDB" id="A0A2I2KPJ5"/>
<proteinExistence type="predicted"/>
<evidence type="ECO:0000313" key="1">
    <source>
        <dbReference type="EMBL" id="SNQ47584.1"/>
    </source>
</evidence>
<protein>
    <submittedName>
        <fullName evidence="1">Uncharacterized protein</fullName>
    </submittedName>
</protein>
<name>A0A2I2KPJ5_9ACTN</name>
<organism evidence="1 2">
    <name type="scientific">Frankia canadensis</name>
    <dbReference type="NCBI Taxonomy" id="1836972"/>
    <lineage>
        <taxon>Bacteria</taxon>
        <taxon>Bacillati</taxon>
        <taxon>Actinomycetota</taxon>
        <taxon>Actinomycetes</taxon>
        <taxon>Frankiales</taxon>
        <taxon>Frankiaceae</taxon>
        <taxon>Frankia</taxon>
    </lineage>
</organism>